<dbReference type="InterPro" id="IPR001279">
    <property type="entry name" value="Metallo-B-lactamas"/>
</dbReference>
<sequence length="316" mass="35631">MLPVYQLVIPTPYPVGPVNAYLIKNDPVTIIDPGPDTPQAGKFLREMLASLDCRIEDIKRIVITHAHPDHCGLMAQIAGAADADVLIHHLEEDKLILKPDYYKEWLPFVVETGVPADVLREVEDIKDKLPHPSVRGLRTRQMSGGESITFDRGELKIMHFPGHSPGHLCLYDPDQKFFFSGDFLLPHITPNPLMEPDREKPGRRLPSLRQYLSGLDELEKLNVTMVFPGHGGTFNDYNSVINVGRRHHQSQFTRIKDKLQAGELNAFQISRAMYPDLKGWDIFLGLSEVVAHLDLLVEKGQINCSPKQGVNYYSNV</sequence>
<dbReference type="InterPro" id="IPR050662">
    <property type="entry name" value="Sec-metab_biosynth-thioest"/>
</dbReference>
<comment type="caution">
    <text evidence="2">The sequence shown here is derived from an EMBL/GenBank/DDBJ whole genome shotgun (WGS) entry which is preliminary data.</text>
</comment>
<dbReference type="InterPro" id="IPR036388">
    <property type="entry name" value="WH-like_DNA-bd_sf"/>
</dbReference>
<keyword evidence="2" id="KW-0378">Hydrolase</keyword>
<reference evidence="2 3" key="1">
    <citation type="submission" date="2019-07" db="EMBL/GenBank/DDBJ databases">
        <title>Genomic Encyclopedia of Type Strains, Phase I: the one thousand microbial genomes (KMG-I) project.</title>
        <authorList>
            <person name="Kyrpides N."/>
        </authorList>
    </citation>
    <scope>NUCLEOTIDE SEQUENCE [LARGE SCALE GENOMIC DNA]</scope>
    <source>
        <strain evidence="2 3">DSM 6562</strain>
    </source>
</reference>
<dbReference type="PANTHER" id="PTHR23131:SF4">
    <property type="entry name" value="METALLO-BETA-LACTAMASE SUPERFAMILY POTEIN"/>
    <property type="match status" value="1"/>
</dbReference>
<dbReference type="Pfam" id="PF00753">
    <property type="entry name" value="Lactamase_B"/>
    <property type="match status" value="1"/>
</dbReference>
<dbReference type="Gene3D" id="3.60.15.10">
    <property type="entry name" value="Ribonuclease Z/Hydroxyacylglutathione hydrolase-like"/>
    <property type="match status" value="1"/>
</dbReference>
<dbReference type="CDD" id="cd07725">
    <property type="entry name" value="TTHA1429-like_MBL-fold"/>
    <property type="match status" value="1"/>
</dbReference>
<gene>
    <name evidence="2" type="ORF">LX24_00211</name>
</gene>
<protein>
    <submittedName>
        <fullName evidence="2">Glyoxylase-like metal-dependent hydrolase (Beta-lactamase superfamily II)</fullName>
    </submittedName>
</protein>
<evidence type="ECO:0000313" key="3">
    <source>
        <dbReference type="Proteomes" id="UP000323166"/>
    </source>
</evidence>
<proteinExistence type="predicted"/>
<feature type="domain" description="Metallo-beta-lactamase" evidence="1">
    <location>
        <begin position="17"/>
        <end position="230"/>
    </location>
</feature>
<evidence type="ECO:0000313" key="2">
    <source>
        <dbReference type="EMBL" id="TYO97927.1"/>
    </source>
</evidence>
<accession>A0A5S5A0V6</accession>
<dbReference type="Proteomes" id="UP000323166">
    <property type="component" value="Unassembled WGS sequence"/>
</dbReference>
<dbReference type="RefSeq" id="WP_166510281.1">
    <property type="nucleotide sequence ID" value="NZ_VNHM01000001.1"/>
</dbReference>
<dbReference type="GO" id="GO:0016787">
    <property type="term" value="F:hydrolase activity"/>
    <property type="evidence" value="ECO:0007669"/>
    <property type="project" value="UniProtKB-KW"/>
</dbReference>
<dbReference type="InterPro" id="IPR036866">
    <property type="entry name" value="RibonucZ/Hydroxyglut_hydro"/>
</dbReference>
<dbReference type="PANTHER" id="PTHR23131">
    <property type="entry name" value="ENDORIBONUCLEASE LACTB2"/>
    <property type="match status" value="1"/>
</dbReference>
<dbReference type="AlphaFoldDB" id="A0A5S5A0V6"/>
<keyword evidence="3" id="KW-1185">Reference proteome</keyword>
<evidence type="ECO:0000259" key="1">
    <source>
        <dbReference type="SMART" id="SM00849"/>
    </source>
</evidence>
<dbReference type="SMART" id="SM00849">
    <property type="entry name" value="Lactamase_B"/>
    <property type="match status" value="1"/>
</dbReference>
<dbReference type="EMBL" id="VNHM01000001">
    <property type="protein sequence ID" value="TYO97927.1"/>
    <property type="molecule type" value="Genomic_DNA"/>
</dbReference>
<dbReference type="SUPFAM" id="SSF56281">
    <property type="entry name" value="Metallo-hydrolase/oxidoreductase"/>
    <property type="match status" value="1"/>
</dbReference>
<organism evidence="2 3">
    <name type="scientific">Desulfallas thermosapovorans DSM 6562</name>
    <dbReference type="NCBI Taxonomy" id="1121431"/>
    <lineage>
        <taxon>Bacteria</taxon>
        <taxon>Bacillati</taxon>
        <taxon>Bacillota</taxon>
        <taxon>Clostridia</taxon>
        <taxon>Eubacteriales</taxon>
        <taxon>Desulfallaceae</taxon>
        <taxon>Desulfallas</taxon>
    </lineage>
</organism>
<dbReference type="Gene3D" id="1.10.10.10">
    <property type="entry name" value="Winged helix-like DNA-binding domain superfamily/Winged helix DNA-binding domain"/>
    <property type="match status" value="1"/>
</dbReference>
<name>A0A5S5A0V6_9FIRM</name>